<dbReference type="InterPro" id="IPR043148">
    <property type="entry name" value="TagF_C"/>
</dbReference>
<evidence type="ECO:0000256" key="6">
    <source>
        <dbReference type="ARBA" id="ARBA00023136"/>
    </source>
</evidence>
<evidence type="ECO:0000313" key="9">
    <source>
        <dbReference type="Proteomes" id="UP000243589"/>
    </source>
</evidence>
<dbReference type="InterPro" id="IPR051612">
    <property type="entry name" value="Teichoic_Acid_Biosynth"/>
</dbReference>
<dbReference type="Gene3D" id="3.90.550.10">
    <property type="entry name" value="Spore Coat Polysaccharide Biosynthesis Protein SpsA, Chain A"/>
    <property type="match status" value="1"/>
</dbReference>
<comment type="subcellular location">
    <subcellularLocation>
        <location evidence="1">Cell membrane</location>
        <topology evidence="1">Peripheral membrane protein</topology>
    </subcellularLocation>
</comment>
<reference evidence="8 9" key="1">
    <citation type="submission" date="2016-01" db="EMBL/GenBank/DDBJ databases">
        <title>Use of Whole Genome Sequencing to ascertain that Brevibacterium massiliense (Roux, Raoult 2009) is a later heterotypic synonym of Brevibacterium ravenspurgense (Mages 2008).</title>
        <authorList>
            <person name="Bernier A.-M."/>
            <person name="Burdz T."/>
            <person name="Huynh C."/>
            <person name="Pachecho A.L."/>
            <person name="Wiebe D."/>
            <person name="Bonner C."/>
            <person name="Bernard K."/>
        </authorList>
    </citation>
    <scope>NUCLEOTIDE SEQUENCE [LARGE SCALE GENOMIC DNA]</scope>
    <source>
        <strain evidence="8 9">CCUG56047</strain>
    </source>
</reference>
<dbReference type="PANTHER" id="PTHR37316">
    <property type="entry name" value="TEICHOIC ACID GLYCEROL-PHOSPHATE PRIMASE"/>
    <property type="match status" value="1"/>
</dbReference>
<dbReference type="InterPro" id="IPR007554">
    <property type="entry name" value="Glycerophosphate_synth"/>
</dbReference>
<evidence type="ECO:0000256" key="1">
    <source>
        <dbReference type="ARBA" id="ARBA00004202"/>
    </source>
</evidence>
<name>A0A150H9Y0_9MICO</name>
<dbReference type="PATRIC" id="fig|479117.4.peg.771"/>
<keyword evidence="5" id="KW-0777">Teichoic acid biosynthesis</keyword>
<accession>A0A150H9Y0</accession>
<dbReference type="InterPro" id="IPR029044">
    <property type="entry name" value="Nucleotide-diphossugar_trans"/>
</dbReference>
<keyword evidence="4 8" id="KW-0808">Transferase</keyword>
<dbReference type="Proteomes" id="UP000243589">
    <property type="component" value="Unassembled WGS sequence"/>
</dbReference>
<dbReference type="GO" id="GO:0005886">
    <property type="term" value="C:plasma membrane"/>
    <property type="evidence" value="ECO:0007669"/>
    <property type="project" value="UniProtKB-SubCell"/>
</dbReference>
<dbReference type="Gene3D" id="3.40.50.11820">
    <property type="match status" value="1"/>
</dbReference>
<evidence type="ECO:0000256" key="4">
    <source>
        <dbReference type="ARBA" id="ARBA00022679"/>
    </source>
</evidence>
<keyword evidence="6" id="KW-0472">Membrane</keyword>
<dbReference type="Pfam" id="PF00535">
    <property type="entry name" value="Glycos_transf_2"/>
    <property type="match status" value="1"/>
</dbReference>
<comment type="similarity">
    <text evidence="2">Belongs to the CDP-glycerol glycerophosphotransferase family.</text>
</comment>
<feature type="domain" description="Glycosyltransferase 2-like" evidence="7">
    <location>
        <begin position="51"/>
        <end position="172"/>
    </location>
</feature>
<dbReference type="InterPro" id="IPR043149">
    <property type="entry name" value="TagF_N"/>
</dbReference>
<evidence type="ECO:0000259" key="7">
    <source>
        <dbReference type="Pfam" id="PF00535"/>
    </source>
</evidence>
<dbReference type="AlphaFoldDB" id="A0A150H9Y0"/>
<evidence type="ECO:0000256" key="2">
    <source>
        <dbReference type="ARBA" id="ARBA00010488"/>
    </source>
</evidence>
<dbReference type="RefSeq" id="WP_062020458.1">
    <property type="nucleotide sequence ID" value="NZ_LQQC01000008.1"/>
</dbReference>
<organism evidence="8 9">
    <name type="scientific">Brevibacterium ravenspurgense</name>
    <dbReference type="NCBI Taxonomy" id="479117"/>
    <lineage>
        <taxon>Bacteria</taxon>
        <taxon>Bacillati</taxon>
        <taxon>Actinomycetota</taxon>
        <taxon>Actinomycetes</taxon>
        <taxon>Micrococcales</taxon>
        <taxon>Brevibacteriaceae</taxon>
        <taxon>Brevibacterium</taxon>
    </lineage>
</organism>
<dbReference type="PANTHER" id="PTHR37316:SF3">
    <property type="entry name" value="TEICHOIC ACID GLYCEROL-PHOSPHATE TRANSFERASE"/>
    <property type="match status" value="1"/>
</dbReference>
<sequence length="1210" mass="135933">MKQAVRKMLGRAVKRMPAETRRRVRDGVHPALRQRVVTLLTGSQSGKPKLSVIVPVYNVEPYIAKCLNSLIQQTYRNLEIIVVDDGSPDNSAAIARRYARWDNRVKVISKVNGGLGAARNTGLEYVTGDYLTFVDSDDHIPRDAYQVMMRTILRTGSDMVSGGVYRQKGTKVWLSAWTKKFHPEDRLGITIDDFPEIFEDAMACNKIFSMDFFRRAVGEFPVGIRYEDQEPMAKAYLRARSFDVLRHPVYYWLLRDDGSSITQGKENLDDLTDRLAVLEAGTQHVFNEGSEAARHGWFKKVLTGDLIQYLDVAQRTSQEYWDVFSGGLKKIVTLSGEDLWNDLPFWVRLPMWLAVHKGRSESFAAMLWRSEHGTGLKLKSNGAGFVVDGADFENRFGPLPQDILEVAPDSVSLNCAVDRVEWLTGSLVEIAGHAYCDHLIDGREATPRMLLINRNGDQEIELDAERFEPRLLNRFKSQLVSAQNAAYTVRINTEDLDVTEGWRLIARVSVNGIDIDHRAGALNQTAAAADPGFSKVEDGRRWVLEPSSDGNLWFNVKRAQVSADIEKLAERRFAVTIRGANVSGFDKLRIHNRRSSQDFMVSGQSSTDGSRRFEFVLPALGGSLAEKNADSTWTLRAVNGKKQTPLKPRCGFNELQNLRDEGSLFVGVTVAGNLKIHENPWFVTADSYAIVSEGGHTRMTFNGRFELPAEWKPTSLALRRDGKTVADTDVEWTDGGFAARVDLTTEDWFGNTMPLPAGGYNFVIEGVNSHTGATARKWVRLSEEAAKSLPEVFDEAVPAAIATRTAKTRSLWLRLVPPVKFAEKGTYNRARVIEGAVRAHVDKPLDKAILFESFFGKRAGDIPEPLYFELRKRLPDWKFYWSNAQDSFASPEGTETVITHSAKYIEALFTSQIIVNNCEFPSYFRKQPGQLYVQTWHGTPLKMIGADVHSAGLSPEYRAKVQRETQYWDILLAQSDFAAEKFDSAFSSAARTIVDGYPRVDVLANPEQHREARAKTRANLGLRNDEIFVLYAPTFRDASQKAGVGYHLDIGIDFERLKQALPSNVRLGIRAHSNVKAMELVGDEFVIDVTEFPDAQTLLAATDVLIADYSSIMFDFAATRRPMVFFAPDLEDYLENSRGMYLDYESTVPGPIVRTTAELGDALNMAITEGLDEYKDKYDEFVANYLPHEDGHSAERIADEIVRLVQQQDH</sequence>
<keyword evidence="3" id="KW-1003">Cell membrane</keyword>
<dbReference type="Pfam" id="PF04464">
    <property type="entry name" value="Glyphos_transf"/>
    <property type="match status" value="1"/>
</dbReference>
<keyword evidence="9" id="KW-1185">Reference proteome</keyword>
<evidence type="ECO:0000256" key="3">
    <source>
        <dbReference type="ARBA" id="ARBA00022475"/>
    </source>
</evidence>
<dbReference type="GO" id="GO:0047355">
    <property type="term" value="F:CDP-glycerol glycerophosphotransferase activity"/>
    <property type="evidence" value="ECO:0007669"/>
    <property type="project" value="UniProtKB-EC"/>
</dbReference>
<dbReference type="SUPFAM" id="SSF53448">
    <property type="entry name" value="Nucleotide-diphospho-sugar transferases"/>
    <property type="match status" value="1"/>
</dbReference>
<evidence type="ECO:0000313" key="8">
    <source>
        <dbReference type="EMBL" id="KXZ58899.1"/>
    </source>
</evidence>
<dbReference type="CDD" id="cd00761">
    <property type="entry name" value="Glyco_tranf_GTA_type"/>
    <property type="match status" value="1"/>
</dbReference>
<protein>
    <submittedName>
        <fullName evidence="8">CDP-glycerol:poly(Glycerophosphate) glycerophosphotransferase</fullName>
        <ecNumber evidence="8">2.7.8.12</ecNumber>
    </submittedName>
</protein>
<dbReference type="GO" id="GO:0019350">
    <property type="term" value="P:teichoic acid biosynthetic process"/>
    <property type="evidence" value="ECO:0007669"/>
    <property type="project" value="UniProtKB-KW"/>
</dbReference>
<gene>
    <name evidence="8" type="primary">tagF</name>
    <name evidence="8" type="ORF">Bravens_00771</name>
</gene>
<dbReference type="EMBL" id="LQQC01000008">
    <property type="protein sequence ID" value="KXZ58899.1"/>
    <property type="molecule type" value="Genomic_DNA"/>
</dbReference>
<dbReference type="SUPFAM" id="SSF53756">
    <property type="entry name" value="UDP-Glycosyltransferase/glycogen phosphorylase"/>
    <property type="match status" value="1"/>
</dbReference>
<proteinExistence type="inferred from homology"/>
<dbReference type="EC" id="2.7.8.12" evidence="8"/>
<comment type="caution">
    <text evidence="8">The sequence shown here is derived from an EMBL/GenBank/DDBJ whole genome shotgun (WGS) entry which is preliminary data.</text>
</comment>
<dbReference type="InterPro" id="IPR001173">
    <property type="entry name" value="Glyco_trans_2-like"/>
</dbReference>
<dbReference type="Gene3D" id="3.40.50.12580">
    <property type="match status" value="1"/>
</dbReference>
<evidence type="ECO:0000256" key="5">
    <source>
        <dbReference type="ARBA" id="ARBA00022944"/>
    </source>
</evidence>